<evidence type="ECO:0000313" key="2">
    <source>
        <dbReference type="Proteomes" id="UP000239576"/>
    </source>
</evidence>
<proteinExistence type="predicted"/>
<comment type="caution">
    <text evidence="1">The sequence shown here is derived from an EMBL/GenBank/DDBJ whole genome shotgun (WGS) entry which is preliminary data.</text>
</comment>
<dbReference type="RefSeq" id="WP_106255326.1">
    <property type="nucleotide sequence ID" value="NZ_CAWNSW010000015.1"/>
</dbReference>
<gene>
    <name evidence="1" type="ORF">C7B82_05585</name>
</gene>
<reference evidence="1 2" key="2">
    <citation type="submission" date="2018-03" db="EMBL/GenBank/DDBJ databases">
        <title>The ancient ancestry and fast evolution of plastids.</title>
        <authorList>
            <person name="Moore K.R."/>
            <person name="Magnabosco C."/>
            <person name="Momper L."/>
            <person name="Gold D.A."/>
            <person name="Bosak T."/>
            <person name="Fournier G.P."/>
        </authorList>
    </citation>
    <scope>NUCLEOTIDE SEQUENCE [LARGE SCALE GENOMIC DNA]</scope>
    <source>
        <strain evidence="1 2">ULC18</strain>
    </source>
</reference>
<sequence>MTDESYERIVIKDRDGDSTLKLERPLFGDLTMTQEGGKTVIHKTAWLSGTTTYVPAPDASIKAEK</sequence>
<keyword evidence="2" id="KW-1185">Reference proteome</keyword>
<dbReference type="Proteomes" id="UP000239576">
    <property type="component" value="Unassembled WGS sequence"/>
</dbReference>
<accession>A0A2T1EID1</accession>
<protein>
    <submittedName>
        <fullName evidence="1">Uncharacterized protein</fullName>
    </submittedName>
</protein>
<organism evidence="1 2">
    <name type="scientific">Stenomitos frigidus ULC18</name>
    <dbReference type="NCBI Taxonomy" id="2107698"/>
    <lineage>
        <taxon>Bacteria</taxon>
        <taxon>Bacillati</taxon>
        <taxon>Cyanobacteriota</taxon>
        <taxon>Cyanophyceae</taxon>
        <taxon>Leptolyngbyales</taxon>
        <taxon>Leptolyngbyaceae</taxon>
        <taxon>Stenomitos</taxon>
    </lineage>
</organism>
<reference evidence="2" key="1">
    <citation type="submission" date="2018-02" db="EMBL/GenBank/DDBJ databases">
        <authorList>
            <person name="Moore K."/>
            <person name="Momper L."/>
        </authorList>
    </citation>
    <scope>NUCLEOTIDE SEQUENCE [LARGE SCALE GENOMIC DNA]</scope>
    <source>
        <strain evidence="2">ULC18</strain>
    </source>
</reference>
<name>A0A2T1EID1_9CYAN</name>
<dbReference type="EMBL" id="PVWK01000027">
    <property type="protein sequence ID" value="PSB32463.1"/>
    <property type="molecule type" value="Genomic_DNA"/>
</dbReference>
<dbReference type="AlphaFoldDB" id="A0A2T1EID1"/>
<evidence type="ECO:0000313" key="1">
    <source>
        <dbReference type="EMBL" id="PSB32463.1"/>
    </source>
</evidence>